<keyword evidence="2" id="KW-0813">Transport</keyword>
<organism evidence="7 8">
    <name type="scientific">Pristionchus fissidentatus</name>
    <dbReference type="NCBI Taxonomy" id="1538716"/>
    <lineage>
        <taxon>Eukaryota</taxon>
        <taxon>Metazoa</taxon>
        <taxon>Ecdysozoa</taxon>
        <taxon>Nematoda</taxon>
        <taxon>Chromadorea</taxon>
        <taxon>Rhabditida</taxon>
        <taxon>Rhabditina</taxon>
        <taxon>Diplogasteromorpha</taxon>
        <taxon>Diplogasteroidea</taxon>
        <taxon>Neodiplogasteridae</taxon>
        <taxon>Pristionchus</taxon>
    </lineage>
</organism>
<proteinExistence type="inferred from homology"/>
<dbReference type="PANTHER" id="PTHR46679:SF1">
    <property type="entry name" value="GLUTAREDOXIN-2, MITOCHONDRIAL"/>
    <property type="match status" value="1"/>
</dbReference>
<comment type="caution">
    <text evidence="7">The sequence shown here is derived from an EMBL/GenBank/DDBJ whole genome shotgun (WGS) entry which is preliminary data.</text>
</comment>
<keyword evidence="5" id="KW-0676">Redox-active center</keyword>
<accession>A0AAV5WFV7</accession>
<protein>
    <recommendedName>
        <fullName evidence="9">Glutaredoxin domain-containing protein</fullName>
    </recommendedName>
</protein>
<dbReference type="AlphaFoldDB" id="A0AAV5WFV7"/>
<evidence type="ECO:0000256" key="4">
    <source>
        <dbReference type="ARBA" id="ARBA00023157"/>
    </source>
</evidence>
<dbReference type="Proteomes" id="UP001432322">
    <property type="component" value="Unassembled WGS sequence"/>
</dbReference>
<feature type="compositionally biased region" description="Pro residues" evidence="6">
    <location>
        <begin position="92"/>
        <end position="107"/>
    </location>
</feature>
<dbReference type="GO" id="GO:0005739">
    <property type="term" value="C:mitochondrion"/>
    <property type="evidence" value="ECO:0007669"/>
    <property type="project" value="TreeGrafter"/>
</dbReference>
<name>A0AAV5WFV7_9BILA</name>
<keyword evidence="4" id="KW-1015">Disulfide bond</keyword>
<evidence type="ECO:0000256" key="3">
    <source>
        <dbReference type="ARBA" id="ARBA00022982"/>
    </source>
</evidence>
<dbReference type="GO" id="GO:0015035">
    <property type="term" value="F:protein-disulfide reductase activity"/>
    <property type="evidence" value="ECO:0007669"/>
    <property type="project" value="TreeGrafter"/>
</dbReference>
<comment type="similarity">
    <text evidence="1">Belongs to the glutaredoxin family.</text>
</comment>
<dbReference type="SUPFAM" id="SSF52833">
    <property type="entry name" value="Thioredoxin-like"/>
    <property type="match status" value="1"/>
</dbReference>
<dbReference type="EMBL" id="BTSY01000005">
    <property type="protein sequence ID" value="GMT28827.1"/>
    <property type="molecule type" value="Genomic_DNA"/>
</dbReference>
<dbReference type="Gene3D" id="3.40.30.10">
    <property type="entry name" value="Glutaredoxin"/>
    <property type="match status" value="1"/>
</dbReference>
<keyword evidence="8" id="KW-1185">Reference proteome</keyword>
<evidence type="ECO:0008006" key="9">
    <source>
        <dbReference type="Google" id="ProtNLM"/>
    </source>
</evidence>
<evidence type="ECO:0000313" key="7">
    <source>
        <dbReference type="EMBL" id="GMT28827.1"/>
    </source>
</evidence>
<evidence type="ECO:0000256" key="1">
    <source>
        <dbReference type="ARBA" id="ARBA00007787"/>
    </source>
</evidence>
<evidence type="ECO:0000256" key="5">
    <source>
        <dbReference type="ARBA" id="ARBA00023284"/>
    </source>
</evidence>
<feature type="region of interest" description="Disordered" evidence="6">
    <location>
        <begin position="83"/>
        <end position="154"/>
    </location>
</feature>
<evidence type="ECO:0000256" key="2">
    <source>
        <dbReference type="ARBA" id="ARBA00022448"/>
    </source>
</evidence>
<dbReference type="InterPro" id="IPR036249">
    <property type="entry name" value="Thioredoxin-like_sf"/>
</dbReference>
<gene>
    <name evidence="7" type="ORF">PFISCL1PPCAC_20124</name>
</gene>
<reference evidence="7" key="1">
    <citation type="submission" date="2023-10" db="EMBL/GenBank/DDBJ databases">
        <title>Genome assembly of Pristionchus species.</title>
        <authorList>
            <person name="Yoshida K."/>
            <person name="Sommer R.J."/>
        </authorList>
    </citation>
    <scope>NUCLEOTIDE SEQUENCE</scope>
    <source>
        <strain evidence="7">RS5133</strain>
    </source>
</reference>
<dbReference type="PANTHER" id="PTHR46679">
    <property type="match status" value="1"/>
</dbReference>
<dbReference type="PROSITE" id="PS51354">
    <property type="entry name" value="GLUTAREDOXIN_2"/>
    <property type="match status" value="1"/>
</dbReference>
<evidence type="ECO:0000256" key="6">
    <source>
        <dbReference type="SAM" id="MobiDB-lite"/>
    </source>
</evidence>
<sequence length="279" mass="30560">MEWWDRVSSAIAQEIAAVQTTPKYVVPIIAATTPRPLPPPQPIVPYEHQGYAPSLPSQPIIPINPVEPPKMISQPPPVIYTGGMNKSFPTPGDLPTPTRPPLPPPSLRTPRPTSLTYPPPTVPIVHPSSVQTPHASVSATAAPAPPPKSVKPTTKEGKAAAMSREALAEQIRSLPAVLYTKSSASKRIEKILRAKGLPLVALYIDKVDGRETQIQKHLEHLTGSTTMPYLFICGTYIGSEEHVEDYDKKGQMEQLVEYVCKGSKEVKKKNKKDKRKKNE</sequence>
<keyword evidence="3" id="KW-0249">Electron transport</keyword>
<evidence type="ECO:0000313" key="8">
    <source>
        <dbReference type="Proteomes" id="UP001432322"/>
    </source>
</evidence>